<dbReference type="Proteomes" id="UP000831537">
    <property type="component" value="Chromosome"/>
</dbReference>
<accession>A0ABY4GK21</accession>
<feature type="transmembrane region" description="Helical" evidence="1">
    <location>
        <begin position="390"/>
        <end position="414"/>
    </location>
</feature>
<evidence type="ECO:0000256" key="1">
    <source>
        <dbReference type="SAM" id="Phobius"/>
    </source>
</evidence>
<keyword evidence="1" id="KW-1133">Transmembrane helix</keyword>
<feature type="transmembrane region" description="Helical" evidence="1">
    <location>
        <begin position="297"/>
        <end position="316"/>
    </location>
</feature>
<feature type="transmembrane region" description="Helical" evidence="1">
    <location>
        <begin position="344"/>
        <end position="365"/>
    </location>
</feature>
<feature type="transmembrane region" description="Helical" evidence="1">
    <location>
        <begin position="461"/>
        <end position="484"/>
    </location>
</feature>
<name>A0ABY4GK21_9BACI</name>
<organism evidence="2 3">
    <name type="scientific">Gracilibacillus salinarum</name>
    <dbReference type="NCBI Taxonomy" id="2932255"/>
    <lineage>
        <taxon>Bacteria</taxon>
        <taxon>Bacillati</taxon>
        <taxon>Bacillota</taxon>
        <taxon>Bacilli</taxon>
        <taxon>Bacillales</taxon>
        <taxon>Bacillaceae</taxon>
        <taxon>Gracilibacillus</taxon>
    </lineage>
</organism>
<evidence type="ECO:0000313" key="3">
    <source>
        <dbReference type="Proteomes" id="UP000831537"/>
    </source>
</evidence>
<feature type="transmembrane region" description="Helical" evidence="1">
    <location>
        <begin position="434"/>
        <end position="454"/>
    </location>
</feature>
<sequence>MLFHRLSSLLYLKWRQSWLASFIWTISLVAVTVIVASAFTELFKSDQERNALSQTMENPAMTAMVGPGYGLDNYTNGAMMAHEMLLFTAIVFAIMSILLITRLTRKEEEEGKFELIRSLPVGRLSSLSSAVILVSSLNIFIGAVIAISLSLSNLDGFSVEGSILYGFTLAAAGLVFTGVTAVVAQLTETSRSTLGLSIGIMLIAYLVRAIGDVSNETLSRISPLGLILRTEVYVQNYWWPVMVTVLIFIILILLAFYLHSYRDVGAGLLPAKPGKKEASILLRSPLGVILRLQRTTIISWLAALLLLGVSYGSIFGDLESFFEGNDMLQQLLGDSTEYTMTEQFTTLLMVIMSIFATIPAVISFLKIRGEEKKERNDHLLTTGISRHKLFYYYLGISIVMGIAGLFISIFGLWASSVMVMDEPIPLINLIKAGFSYIPAMLSIMMLATVLFGLVPRWTSLVWAYVVFSFFTVYLGGLMDIPEWLSNLSSFAHIPQIPVEDFDATPLIILSIISIAGILCGQIAYRNRDA</sequence>
<feature type="transmembrane region" description="Helical" evidence="1">
    <location>
        <begin position="21"/>
        <end position="39"/>
    </location>
</feature>
<keyword evidence="1" id="KW-0472">Membrane</keyword>
<dbReference type="EMBL" id="CP095071">
    <property type="protein sequence ID" value="UOQ84531.1"/>
    <property type="molecule type" value="Genomic_DNA"/>
</dbReference>
<dbReference type="RefSeq" id="WP_244742388.1">
    <property type="nucleotide sequence ID" value="NZ_CP095071.1"/>
</dbReference>
<feature type="transmembrane region" description="Helical" evidence="1">
    <location>
        <begin position="237"/>
        <end position="258"/>
    </location>
</feature>
<feature type="transmembrane region" description="Helical" evidence="1">
    <location>
        <begin position="124"/>
        <end position="151"/>
    </location>
</feature>
<keyword evidence="3" id="KW-1185">Reference proteome</keyword>
<feature type="transmembrane region" description="Helical" evidence="1">
    <location>
        <begin position="163"/>
        <end position="186"/>
    </location>
</feature>
<feature type="transmembrane region" description="Helical" evidence="1">
    <location>
        <begin position="84"/>
        <end position="103"/>
    </location>
</feature>
<feature type="transmembrane region" description="Helical" evidence="1">
    <location>
        <begin position="193"/>
        <end position="211"/>
    </location>
</feature>
<reference evidence="2 3" key="1">
    <citation type="submission" date="2022-04" db="EMBL/GenBank/DDBJ databases">
        <title>Gracilibacillus sp. isolated from saltern.</title>
        <authorList>
            <person name="Won M."/>
            <person name="Lee C.-M."/>
            <person name="Woen H.-Y."/>
            <person name="Kwon S.-W."/>
        </authorList>
    </citation>
    <scope>NUCLEOTIDE SEQUENCE [LARGE SCALE GENOMIC DNA]</scope>
    <source>
        <strain evidence="2 3">SSPM10-3</strain>
    </source>
</reference>
<evidence type="ECO:0000313" key="2">
    <source>
        <dbReference type="EMBL" id="UOQ84531.1"/>
    </source>
</evidence>
<feature type="transmembrane region" description="Helical" evidence="1">
    <location>
        <begin position="504"/>
        <end position="524"/>
    </location>
</feature>
<keyword evidence="1" id="KW-0812">Transmembrane</keyword>
<gene>
    <name evidence="2" type="ORF">MUN87_17880</name>
</gene>
<protein>
    <submittedName>
        <fullName evidence="2">ABC transporter permease</fullName>
    </submittedName>
</protein>
<proteinExistence type="predicted"/>